<evidence type="ECO:0000313" key="2">
    <source>
        <dbReference type="EMBL" id="KAA8578314.1"/>
    </source>
</evidence>
<reference evidence="2 3" key="1">
    <citation type="submission" date="2019-08" db="EMBL/GenBank/DDBJ databases">
        <title>A chromosome-level genome assembly, high-density linkage maps, and genome scans reveal the genomic architecture of hybrid incompatibilities underlying speciation via character displacement in darters (Percidae: Etheostominae).</title>
        <authorList>
            <person name="Moran R.L."/>
            <person name="Catchen J.M."/>
            <person name="Fuller R.C."/>
        </authorList>
    </citation>
    <scope>NUCLEOTIDE SEQUENCE [LARGE SCALE GENOMIC DNA]</scope>
    <source>
        <strain evidence="2">EspeVRDwgs_2016</strain>
        <tissue evidence="2">Muscle</tissue>
    </source>
</reference>
<proteinExistence type="predicted"/>
<organism evidence="2 3">
    <name type="scientific">Etheostoma spectabile</name>
    <name type="common">orangethroat darter</name>
    <dbReference type="NCBI Taxonomy" id="54343"/>
    <lineage>
        <taxon>Eukaryota</taxon>
        <taxon>Metazoa</taxon>
        <taxon>Chordata</taxon>
        <taxon>Craniata</taxon>
        <taxon>Vertebrata</taxon>
        <taxon>Euteleostomi</taxon>
        <taxon>Actinopterygii</taxon>
        <taxon>Neopterygii</taxon>
        <taxon>Teleostei</taxon>
        <taxon>Neoteleostei</taxon>
        <taxon>Acanthomorphata</taxon>
        <taxon>Eupercaria</taxon>
        <taxon>Perciformes</taxon>
        <taxon>Percoidei</taxon>
        <taxon>Percidae</taxon>
        <taxon>Etheostomatinae</taxon>
        <taxon>Etheostoma</taxon>
    </lineage>
</organism>
<dbReference type="Proteomes" id="UP000327493">
    <property type="component" value="Unassembled WGS sequence"/>
</dbReference>
<feature type="region of interest" description="Disordered" evidence="1">
    <location>
        <begin position="1"/>
        <end position="21"/>
    </location>
</feature>
<gene>
    <name evidence="2" type="ORF">FQN60_007076</name>
</gene>
<evidence type="ECO:0000256" key="1">
    <source>
        <dbReference type="SAM" id="MobiDB-lite"/>
    </source>
</evidence>
<accession>A0A5J5C919</accession>
<keyword evidence="3" id="KW-1185">Reference proteome</keyword>
<dbReference type="EMBL" id="VOFY01000845">
    <property type="protein sequence ID" value="KAA8578314.1"/>
    <property type="molecule type" value="Genomic_DNA"/>
</dbReference>
<name>A0A5J5C919_9PERO</name>
<protein>
    <submittedName>
        <fullName evidence="2">Uncharacterized protein</fullName>
    </submittedName>
</protein>
<sequence>MGALWPSGTPPETSRTRPCQTSKTTGWLFFTQC</sequence>
<feature type="compositionally biased region" description="Polar residues" evidence="1">
    <location>
        <begin position="10"/>
        <end position="21"/>
    </location>
</feature>
<evidence type="ECO:0000313" key="3">
    <source>
        <dbReference type="Proteomes" id="UP000327493"/>
    </source>
</evidence>
<comment type="caution">
    <text evidence="2">The sequence shown here is derived from an EMBL/GenBank/DDBJ whole genome shotgun (WGS) entry which is preliminary data.</text>
</comment>
<dbReference type="AlphaFoldDB" id="A0A5J5C919"/>